<dbReference type="KEGG" id="cpo:COPRO5265_0844"/>
<dbReference type="EMBL" id="CP001145">
    <property type="protein sequence ID" value="ACI17451.1"/>
    <property type="molecule type" value="Genomic_DNA"/>
</dbReference>
<protein>
    <recommendedName>
        <fullName evidence="3">DUF4388 domain-containing protein</fullName>
    </recommendedName>
</protein>
<accession>B5Y8T5</accession>
<reference evidence="1 2" key="2">
    <citation type="journal article" date="2014" name="Genome Announc.">
        <title>Complete Genome Sequence of Coprothermobacter proteolyticus DSM 5265.</title>
        <authorList>
            <person name="Alexiev A."/>
            <person name="Coil D.A."/>
            <person name="Badger J.H."/>
            <person name="Enticknap J."/>
            <person name="Ward N."/>
            <person name="Robb F.T."/>
            <person name="Eisen J.A."/>
        </authorList>
    </citation>
    <scope>NUCLEOTIDE SEQUENCE [LARGE SCALE GENOMIC DNA]</scope>
    <source>
        <strain evidence="2">ATCC 35245 / DSM 5265 / OCM 4 / BT</strain>
    </source>
</reference>
<evidence type="ECO:0008006" key="3">
    <source>
        <dbReference type="Google" id="ProtNLM"/>
    </source>
</evidence>
<reference evidence="2" key="1">
    <citation type="submission" date="2008-08" db="EMBL/GenBank/DDBJ databases">
        <title>The complete genome sequence of Coprothermobacter proteolyticus strain ATCC 5245 / DSM 5265 / BT.</title>
        <authorList>
            <person name="Dodson R.J."/>
            <person name="Durkin A.S."/>
            <person name="Wu M."/>
            <person name="Eisen J."/>
            <person name="Sutton G."/>
        </authorList>
    </citation>
    <scope>NUCLEOTIDE SEQUENCE [LARGE SCALE GENOMIC DNA]</scope>
    <source>
        <strain evidence="2">ATCC 35245 / DSM 5265 / OCM 4 / BT</strain>
    </source>
</reference>
<dbReference type="HOGENOM" id="CLU_743380_0_0_9"/>
<dbReference type="RefSeq" id="WP_012544103.1">
    <property type="nucleotide sequence ID" value="NC_011295.1"/>
</dbReference>
<evidence type="ECO:0000313" key="1">
    <source>
        <dbReference type="EMBL" id="ACI17451.1"/>
    </source>
</evidence>
<dbReference type="Proteomes" id="UP000001732">
    <property type="component" value="Chromosome"/>
</dbReference>
<evidence type="ECO:0000313" key="2">
    <source>
        <dbReference type="Proteomes" id="UP000001732"/>
    </source>
</evidence>
<dbReference type="AlphaFoldDB" id="B5Y8T5"/>
<sequence length="372" mass="40731">MLVDLKEFSMAEILGIAEKSRGDLVTLRMTDPHLFMVYGDGHVIYASYRKLLGEEAFLSALLLDEGVVEITHLALDIRIRPNITYVYDELLQEGSKRVEEFRSMMAQLGSLKVVPKVCRQLKVEELCINALHWGIIVGAFKGLTVYYLADVLRVSEYDLAKAALDLVNVGAITMSEGSHEPVVESVLVEKRSLGSQRLSEVKKPIHQVKEGLGTTLLVGQPHGRLKEIDFAEENVKSESANNPKGVPIKTPENKKATLHTKLPDSNGIEVTVTVLPFGASLGTSDTIDDGCLALNADLFQMIQQSVGENSTQAYILNPEKEDIEPLLVRLVPTKQVLSAALTVGAFLKLGARNGQTVKVLPLTTNSSNSKEE</sequence>
<dbReference type="STRING" id="309798.COPRO5265_0844"/>
<keyword evidence="2" id="KW-1185">Reference proteome</keyword>
<gene>
    <name evidence="1" type="ordered locus">COPRO5265_0844</name>
</gene>
<proteinExistence type="predicted"/>
<name>B5Y8T5_COPPD</name>
<organism evidence="1 2">
    <name type="scientific">Coprothermobacter proteolyticus (strain ATCC 35245 / DSM 5265 / OCM 4 / BT)</name>
    <dbReference type="NCBI Taxonomy" id="309798"/>
    <lineage>
        <taxon>Bacteria</taxon>
        <taxon>Pseudomonadati</taxon>
        <taxon>Coprothermobacterota</taxon>
        <taxon>Coprothermobacteria</taxon>
        <taxon>Coprothermobacterales</taxon>
        <taxon>Coprothermobacteraceae</taxon>
        <taxon>Coprothermobacter</taxon>
    </lineage>
</organism>